<evidence type="ECO:0000256" key="1">
    <source>
        <dbReference type="ARBA" id="ARBA00006007"/>
    </source>
</evidence>
<gene>
    <name evidence="2" type="ORF">C7380_10880</name>
</gene>
<dbReference type="AlphaFoldDB" id="A0AA45C6T5"/>
<comment type="similarity">
    <text evidence="1">Belongs to the BtpA family.</text>
</comment>
<dbReference type="PIRSF" id="PIRSF005956">
    <property type="entry name" value="BtpA"/>
    <property type="match status" value="1"/>
</dbReference>
<proteinExistence type="inferred from homology"/>
<dbReference type="RefSeq" id="WP_109604779.1">
    <property type="nucleotide sequence ID" value="NZ_JAMHJO010000011.1"/>
</dbReference>
<dbReference type="EMBL" id="QGGI01000008">
    <property type="protein sequence ID" value="PWJ93251.1"/>
    <property type="molecule type" value="Genomic_DNA"/>
</dbReference>
<dbReference type="Gene3D" id="3.20.20.70">
    <property type="entry name" value="Aldolase class I"/>
    <property type="match status" value="1"/>
</dbReference>
<keyword evidence="3" id="KW-1185">Reference proteome</keyword>
<evidence type="ECO:0000313" key="2">
    <source>
        <dbReference type="EMBL" id="PWJ93251.1"/>
    </source>
</evidence>
<dbReference type="InterPro" id="IPR005137">
    <property type="entry name" value="BtpA"/>
</dbReference>
<dbReference type="SUPFAM" id="SSF51366">
    <property type="entry name" value="Ribulose-phoshate binding barrel"/>
    <property type="match status" value="1"/>
</dbReference>
<accession>A0AA45C6T5</accession>
<dbReference type="InterPro" id="IPR013785">
    <property type="entry name" value="Aldolase_TIM"/>
</dbReference>
<dbReference type="PANTHER" id="PTHR21381">
    <property type="entry name" value="ZGC:162297"/>
    <property type="match status" value="1"/>
</dbReference>
<evidence type="ECO:0008006" key="4">
    <source>
        <dbReference type="Google" id="ProtNLM"/>
    </source>
</evidence>
<dbReference type="PANTHER" id="PTHR21381:SF3">
    <property type="entry name" value="SGC REGION PROTEIN SGCQ-RELATED"/>
    <property type="match status" value="1"/>
</dbReference>
<dbReference type="NCBIfam" id="TIGR00259">
    <property type="entry name" value="thylakoid_BtpA"/>
    <property type="match status" value="1"/>
</dbReference>
<evidence type="ECO:0000313" key="3">
    <source>
        <dbReference type="Proteomes" id="UP000245921"/>
    </source>
</evidence>
<dbReference type="Proteomes" id="UP000245921">
    <property type="component" value="Unassembled WGS sequence"/>
</dbReference>
<sequence>MNWFEELKNGNFVIGMVHLDALPGTANFKNNMPEIYKKGIEDALALQNGGVNAIMIENFADMPYSETLDLSQSVALSAVSAVIKSKTKIPIGIDAAFNDYKSALSIAKAIDADFVRIPVFVDTVDSFIGIIKPVCDKAIKYRKMLNAENIKIFADIQVKYTSRITEQSIEGSANMAISCGADAVIVTGSHTGGETPLESIKRVRNAIKSPVIIGSGFNNQNAKEQFKYAHGAIVGTSLKTENKIDLEKVNELMKIIKK</sequence>
<dbReference type="InterPro" id="IPR011060">
    <property type="entry name" value="RibuloseP-bd_barrel"/>
</dbReference>
<organism evidence="2 3">
    <name type="scientific">Oceanotoga teriensis</name>
    <dbReference type="NCBI Taxonomy" id="515440"/>
    <lineage>
        <taxon>Bacteria</taxon>
        <taxon>Thermotogati</taxon>
        <taxon>Thermotogota</taxon>
        <taxon>Thermotogae</taxon>
        <taxon>Petrotogales</taxon>
        <taxon>Petrotogaceae</taxon>
        <taxon>Oceanotoga</taxon>
    </lineage>
</organism>
<name>A0AA45C6T5_9BACT</name>
<dbReference type="Pfam" id="PF03437">
    <property type="entry name" value="BtpA"/>
    <property type="match status" value="1"/>
</dbReference>
<protein>
    <recommendedName>
        <fullName evidence="4">Photosystem I assembly BtpA</fullName>
    </recommendedName>
</protein>
<dbReference type="CDD" id="cd04722">
    <property type="entry name" value="TIM_phosphate_binding"/>
    <property type="match status" value="1"/>
</dbReference>
<reference evidence="2 3" key="1">
    <citation type="submission" date="2018-05" db="EMBL/GenBank/DDBJ databases">
        <title>Genomic Encyclopedia of Type Strains, Phase IV (KMG-IV): sequencing the most valuable type-strain genomes for metagenomic binning, comparative biology and taxonomic classification.</title>
        <authorList>
            <person name="Goeker M."/>
        </authorList>
    </citation>
    <scope>NUCLEOTIDE SEQUENCE [LARGE SCALE GENOMIC DNA]</scope>
    <source>
        <strain evidence="2 3">DSM 24906</strain>
    </source>
</reference>
<comment type="caution">
    <text evidence="2">The sequence shown here is derived from an EMBL/GenBank/DDBJ whole genome shotgun (WGS) entry which is preliminary data.</text>
</comment>